<keyword evidence="2" id="KW-1185">Reference proteome</keyword>
<dbReference type="RefSeq" id="WP_006655180.1">
    <property type="nucleotide sequence ID" value="NZ_CM000776.2"/>
</dbReference>
<dbReference type="STRING" id="537970.HCAN_0487"/>
<dbReference type="AlphaFoldDB" id="C5ZYU6"/>
<dbReference type="EMBL" id="CM000776">
    <property type="protein sequence ID" value="EES89204.1"/>
    <property type="molecule type" value="Genomic_DNA"/>
</dbReference>
<reference evidence="1 2" key="1">
    <citation type="journal article" date="2009" name="J. Bacteriol.">
        <title>Genome sequence of the emerging pathogen Helicobacter canadensis.</title>
        <authorList>
            <person name="Loman N.J."/>
            <person name="Snyder L.A."/>
            <person name="Linton J.D."/>
            <person name="Langdon R."/>
            <person name="Lawson A.J."/>
            <person name="Weinstock G.M."/>
            <person name="Wren B.W."/>
            <person name="Pallen M.J."/>
        </authorList>
    </citation>
    <scope>NUCLEOTIDE SEQUENCE [LARGE SCALE GENOMIC DNA]</scope>
    <source>
        <strain evidence="1 2">MIT 98-5491</strain>
    </source>
</reference>
<dbReference type="HOGENOM" id="CLU_2355836_0_0_7"/>
<organism evidence="1 2">
    <name type="scientific">Helicobacter canadensis MIT 98-5491</name>
    <dbReference type="NCBI Taxonomy" id="537970"/>
    <lineage>
        <taxon>Bacteria</taxon>
        <taxon>Pseudomonadati</taxon>
        <taxon>Campylobacterota</taxon>
        <taxon>Epsilonproteobacteria</taxon>
        <taxon>Campylobacterales</taxon>
        <taxon>Helicobacteraceae</taxon>
        <taxon>Helicobacter</taxon>
    </lineage>
</organism>
<gene>
    <name evidence="1" type="ORF">HCAN_0487</name>
</gene>
<sequence>MPNPIATLTSTSATSDLVVSPGFVKYLCKGMPVSLVGDSISGANCVGVISNTTAIKYTYGGKPRAVVTSMITGSNPVTGVPISVPVAFSNVVNILS</sequence>
<name>C5ZYU6_9HELI</name>
<protein>
    <recommendedName>
        <fullName evidence="3">Tox-PAAR-like domain-containing protein</fullName>
    </recommendedName>
</protein>
<dbReference type="OrthoDB" id="197187at2"/>
<dbReference type="Proteomes" id="UP000007032">
    <property type="component" value="Chromosome"/>
</dbReference>
<proteinExistence type="predicted"/>
<evidence type="ECO:0000313" key="2">
    <source>
        <dbReference type="Proteomes" id="UP000007032"/>
    </source>
</evidence>
<accession>C5ZYU6</accession>
<evidence type="ECO:0008006" key="3">
    <source>
        <dbReference type="Google" id="ProtNLM"/>
    </source>
</evidence>
<evidence type="ECO:0000313" key="1">
    <source>
        <dbReference type="EMBL" id="EES89204.1"/>
    </source>
</evidence>